<evidence type="ECO:0000313" key="1">
    <source>
        <dbReference type="EMBL" id="KAJ8020834.1"/>
    </source>
</evidence>
<sequence>MSVSSNQITGKKEVRRTMQLHKKLRLTACYTSGNHYVSEEFRHGQPKLSSQLRDRAPESSMQYTYQDGYYFVAKEALICCMPL</sequence>
<organism evidence="1 2">
    <name type="scientific">Holothuria leucospilota</name>
    <name type="common">Black long sea cucumber</name>
    <name type="synonym">Mertensiothuria leucospilota</name>
    <dbReference type="NCBI Taxonomy" id="206669"/>
    <lineage>
        <taxon>Eukaryota</taxon>
        <taxon>Metazoa</taxon>
        <taxon>Echinodermata</taxon>
        <taxon>Eleutherozoa</taxon>
        <taxon>Echinozoa</taxon>
        <taxon>Holothuroidea</taxon>
        <taxon>Aspidochirotacea</taxon>
        <taxon>Aspidochirotida</taxon>
        <taxon>Holothuriidae</taxon>
        <taxon>Holothuria</taxon>
    </lineage>
</organism>
<reference evidence="1" key="1">
    <citation type="submission" date="2021-10" db="EMBL/GenBank/DDBJ databases">
        <title>Tropical sea cucumber genome reveals ecological adaptation and Cuvierian tubules defense mechanism.</title>
        <authorList>
            <person name="Chen T."/>
        </authorList>
    </citation>
    <scope>NUCLEOTIDE SEQUENCE</scope>
    <source>
        <strain evidence="1">Nanhai2018</strain>
        <tissue evidence="1">Muscle</tissue>
    </source>
</reference>
<evidence type="ECO:0000313" key="2">
    <source>
        <dbReference type="Proteomes" id="UP001152320"/>
    </source>
</evidence>
<proteinExistence type="predicted"/>
<name>A0A9Q0YHV2_HOLLE</name>
<accession>A0A9Q0YHV2</accession>
<gene>
    <name evidence="1" type="ORF">HOLleu_40532</name>
</gene>
<dbReference type="AlphaFoldDB" id="A0A9Q0YHV2"/>
<dbReference type="Proteomes" id="UP001152320">
    <property type="component" value="Chromosome 22"/>
</dbReference>
<keyword evidence="2" id="KW-1185">Reference proteome</keyword>
<comment type="caution">
    <text evidence="1">The sequence shown here is derived from an EMBL/GenBank/DDBJ whole genome shotgun (WGS) entry which is preliminary data.</text>
</comment>
<protein>
    <submittedName>
        <fullName evidence="1">Uncharacterized protein</fullName>
    </submittedName>
</protein>
<dbReference type="EMBL" id="JAIZAY010000022">
    <property type="protein sequence ID" value="KAJ8020834.1"/>
    <property type="molecule type" value="Genomic_DNA"/>
</dbReference>